<keyword evidence="2" id="KW-1185">Reference proteome</keyword>
<dbReference type="Proteomes" id="UP000265520">
    <property type="component" value="Unassembled WGS sequence"/>
</dbReference>
<proteinExistence type="predicted"/>
<accession>A0A392VPH9</accession>
<reference evidence="1 2" key="1">
    <citation type="journal article" date="2018" name="Front. Plant Sci.">
        <title>Red Clover (Trifolium pratense) and Zigzag Clover (T. medium) - A Picture of Genomic Similarities and Differences.</title>
        <authorList>
            <person name="Dluhosova J."/>
            <person name="Istvanek J."/>
            <person name="Nedelnik J."/>
            <person name="Repkova J."/>
        </authorList>
    </citation>
    <scope>NUCLEOTIDE SEQUENCE [LARGE SCALE GENOMIC DNA]</scope>
    <source>
        <strain evidence="2">cv. 10/8</strain>
        <tissue evidence="1">Leaf</tissue>
    </source>
</reference>
<dbReference type="EMBL" id="LXQA011240274">
    <property type="protein sequence ID" value="MCI90284.1"/>
    <property type="molecule type" value="Genomic_DNA"/>
</dbReference>
<organism evidence="1 2">
    <name type="scientific">Trifolium medium</name>
    <dbReference type="NCBI Taxonomy" id="97028"/>
    <lineage>
        <taxon>Eukaryota</taxon>
        <taxon>Viridiplantae</taxon>
        <taxon>Streptophyta</taxon>
        <taxon>Embryophyta</taxon>
        <taxon>Tracheophyta</taxon>
        <taxon>Spermatophyta</taxon>
        <taxon>Magnoliopsida</taxon>
        <taxon>eudicotyledons</taxon>
        <taxon>Gunneridae</taxon>
        <taxon>Pentapetalae</taxon>
        <taxon>rosids</taxon>
        <taxon>fabids</taxon>
        <taxon>Fabales</taxon>
        <taxon>Fabaceae</taxon>
        <taxon>Papilionoideae</taxon>
        <taxon>50 kb inversion clade</taxon>
        <taxon>NPAAA clade</taxon>
        <taxon>Hologalegina</taxon>
        <taxon>IRL clade</taxon>
        <taxon>Trifolieae</taxon>
        <taxon>Trifolium</taxon>
    </lineage>
</organism>
<evidence type="ECO:0000313" key="1">
    <source>
        <dbReference type="EMBL" id="MCI90284.1"/>
    </source>
</evidence>
<feature type="non-terminal residue" evidence="1">
    <location>
        <position position="52"/>
    </location>
</feature>
<protein>
    <submittedName>
        <fullName evidence="1">Uncharacterized protein</fullName>
    </submittedName>
</protein>
<dbReference type="AlphaFoldDB" id="A0A392VPH9"/>
<evidence type="ECO:0000313" key="2">
    <source>
        <dbReference type="Proteomes" id="UP000265520"/>
    </source>
</evidence>
<sequence>MNLIFIELDDSTKSGTSVRQVSTDGIESILLSPNVFIKLVIFEVLEAGDKGL</sequence>
<comment type="caution">
    <text evidence="1">The sequence shown here is derived from an EMBL/GenBank/DDBJ whole genome shotgun (WGS) entry which is preliminary data.</text>
</comment>
<name>A0A392VPH9_9FABA</name>